<dbReference type="SUPFAM" id="SSF51735">
    <property type="entry name" value="NAD(P)-binding Rossmann-fold domains"/>
    <property type="match status" value="1"/>
</dbReference>
<dbReference type="InterPro" id="IPR013154">
    <property type="entry name" value="ADH-like_N"/>
</dbReference>
<dbReference type="STRING" id="1391653.AKJ08_2952"/>
<dbReference type="Pfam" id="PF08240">
    <property type="entry name" value="ADH_N"/>
    <property type="match status" value="1"/>
</dbReference>
<dbReference type="Gene3D" id="3.90.180.10">
    <property type="entry name" value="Medium-chain alcohol dehydrogenases, catalytic domain"/>
    <property type="match status" value="1"/>
</dbReference>
<keyword evidence="5" id="KW-1185">Reference proteome</keyword>
<dbReference type="InterPro" id="IPR036291">
    <property type="entry name" value="NAD(P)-bd_dom_sf"/>
</dbReference>
<dbReference type="SMART" id="SM00829">
    <property type="entry name" value="PKS_ER"/>
    <property type="match status" value="1"/>
</dbReference>
<dbReference type="PANTHER" id="PTHR48106:SF18">
    <property type="entry name" value="QUINONE OXIDOREDUCTASE PIG3"/>
    <property type="match status" value="1"/>
</dbReference>
<dbReference type="Pfam" id="PF13602">
    <property type="entry name" value="ADH_zinc_N_2"/>
    <property type="match status" value="1"/>
</dbReference>
<keyword evidence="1" id="KW-0521">NADP</keyword>
<reference evidence="4 5" key="1">
    <citation type="submission" date="2015-08" db="EMBL/GenBank/DDBJ databases">
        <authorList>
            <person name="Babu N.S."/>
            <person name="Beckwith C.J."/>
            <person name="Beseler K.G."/>
            <person name="Brison A."/>
            <person name="Carone J.V."/>
            <person name="Caskin T.P."/>
            <person name="Diamond M."/>
            <person name="Durham M.E."/>
            <person name="Foxe J.M."/>
            <person name="Go M."/>
            <person name="Henderson B.A."/>
            <person name="Jones I.B."/>
            <person name="McGettigan J.A."/>
            <person name="Micheletti S.J."/>
            <person name="Nasrallah M.E."/>
            <person name="Ortiz D."/>
            <person name="Piller C.R."/>
            <person name="Privatt S.R."/>
            <person name="Schneider S.L."/>
            <person name="Sharp S."/>
            <person name="Smith T.C."/>
            <person name="Stanton J.D."/>
            <person name="Ullery H.E."/>
            <person name="Wilson R.J."/>
            <person name="Serrano M.G."/>
            <person name="Buck G."/>
            <person name="Lee V."/>
            <person name="Wang Y."/>
            <person name="Carvalho R."/>
            <person name="Voegtly L."/>
            <person name="Shi R."/>
            <person name="Duckworth R."/>
            <person name="Johnson A."/>
            <person name="Loviza R."/>
            <person name="Walstead R."/>
            <person name="Shah Z."/>
            <person name="Kiflezghi M."/>
            <person name="Wade K."/>
            <person name="Ball S.L."/>
            <person name="Bradley K.W."/>
            <person name="Asai D.J."/>
            <person name="Bowman C.A."/>
            <person name="Russell D.A."/>
            <person name="Pope W.H."/>
            <person name="Jacobs-Sera D."/>
            <person name="Hendrix R.W."/>
            <person name="Hatfull G.F."/>
        </authorList>
    </citation>
    <scope>NUCLEOTIDE SEQUENCE [LARGE SCALE GENOMIC DNA]</scope>
    <source>
        <strain evidence="4 5">DSM 27710</strain>
    </source>
</reference>
<dbReference type="PANTHER" id="PTHR48106">
    <property type="entry name" value="QUINONE OXIDOREDUCTASE PIG3-RELATED"/>
    <property type="match status" value="1"/>
</dbReference>
<evidence type="ECO:0000259" key="3">
    <source>
        <dbReference type="SMART" id="SM00829"/>
    </source>
</evidence>
<organism evidence="4 5">
    <name type="scientific">Vulgatibacter incomptus</name>
    <dbReference type="NCBI Taxonomy" id="1391653"/>
    <lineage>
        <taxon>Bacteria</taxon>
        <taxon>Pseudomonadati</taxon>
        <taxon>Myxococcota</taxon>
        <taxon>Myxococcia</taxon>
        <taxon>Myxococcales</taxon>
        <taxon>Cystobacterineae</taxon>
        <taxon>Vulgatibacteraceae</taxon>
        <taxon>Vulgatibacter</taxon>
    </lineage>
</organism>
<protein>
    <submittedName>
        <fullName evidence="4">Bifunctional protein: zinc-containing alcohol dehydrogenase</fullName>
    </submittedName>
</protein>
<evidence type="ECO:0000313" key="4">
    <source>
        <dbReference type="EMBL" id="AKU92565.1"/>
    </source>
</evidence>
<keyword evidence="2" id="KW-0560">Oxidoreductase</keyword>
<dbReference type="SUPFAM" id="SSF50129">
    <property type="entry name" value="GroES-like"/>
    <property type="match status" value="1"/>
</dbReference>
<dbReference type="InterPro" id="IPR011032">
    <property type="entry name" value="GroES-like_sf"/>
</dbReference>
<name>A0A0K1PGC2_9BACT</name>
<dbReference type="AlphaFoldDB" id="A0A0K1PGC2"/>
<evidence type="ECO:0000256" key="1">
    <source>
        <dbReference type="ARBA" id="ARBA00022857"/>
    </source>
</evidence>
<dbReference type="EMBL" id="CP012332">
    <property type="protein sequence ID" value="AKU92565.1"/>
    <property type="molecule type" value="Genomic_DNA"/>
</dbReference>
<dbReference type="Gene3D" id="3.40.50.720">
    <property type="entry name" value="NAD(P)-binding Rossmann-like Domain"/>
    <property type="match status" value="1"/>
</dbReference>
<proteinExistence type="predicted"/>
<dbReference type="Proteomes" id="UP000055590">
    <property type="component" value="Chromosome"/>
</dbReference>
<dbReference type="GO" id="GO:0016651">
    <property type="term" value="F:oxidoreductase activity, acting on NAD(P)H"/>
    <property type="evidence" value="ECO:0007669"/>
    <property type="project" value="TreeGrafter"/>
</dbReference>
<evidence type="ECO:0000313" key="5">
    <source>
        <dbReference type="Proteomes" id="UP000055590"/>
    </source>
</evidence>
<sequence length="307" mass="32032">MEACGMKAIVLTDFGDANQLELREISEPSAGTGQVKIRTAATSVNPADWKIRQGGLSKRPSPEAPAVLGFDVAGEVVELGTGVDSLKVGDRVMGFVPHCYAEYVAADADKLTKIPDGLKDVEAAALPLVVTTGVELIDEQTKPGPGETVLVTGAVGAVGRSAVYAAKKRGAQVLAGVRSSQKEEAEALGVDEVIAIDDDSEIDDLPDLDFIADTVGGKTLEKLLPHVRKGGTIGTVLGAPAGASKHDLEVHAFKAHPDAEILERMAVAASRGEFRIPIGRTLPFERAAEAHREAEKGGTGKIVLTMS</sequence>
<accession>A0A0K1PGC2</accession>
<dbReference type="GO" id="GO:0070402">
    <property type="term" value="F:NADPH binding"/>
    <property type="evidence" value="ECO:0007669"/>
    <property type="project" value="TreeGrafter"/>
</dbReference>
<dbReference type="CDD" id="cd05289">
    <property type="entry name" value="MDR_like_2"/>
    <property type="match status" value="1"/>
</dbReference>
<dbReference type="KEGG" id="vin:AKJ08_2952"/>
<dbReference type="InterPro" id="IPR020843">
    <property type="entry name" value="ER"/>
</dbReference>
<feature type="domain" description="Enoyl reductase (ER)" evidence="3">
    <location>
        <begin position="15"/>
        <end position="304"/>
    </location>
</feature>
<gene>
    <name evidence="4" type="ORF">AKJ08_2952</name>
</gene>
<evidence type="ECO:0000256" key="2">
    <source>
        <dbReference type="ARBA" id="ARBA00023002"/>
    </source>
</evidence>